<dbReference type="Proteomes" id="UP000026900">
    <property type="component" value="Segment"/>
</dbReference>
<dbReference type="SUPFAM" id="SSF46785">
    <property type="entry name" value="Winged helix' DNA-binding domain"/>
    <property type="match status" value="1"/>
</dbReference>
<organism evidence="1 2">
    <name type="scientific">Bacillus phage Hakuna</name>
    <dbReference type="NCBI Taxonomy" id="1486659"/>
    <lineage>
        <taxon>Viruses</taxon>
        <taxon>Duplodnaviria</taxon>
        <taxon>Heunggongvirae</taxon>
        <taxon>Uroviricota</taxon>
        <taxon>Caudoviricetes</taxon>
        <taxon>Herelleviridae</taxon>
        <taxon>Bastillevirinae</taxon>
        <taxon>Wphvirus</taxon>
        <taxon>Wphvirus hakuna</taxon>
    </lineage>
</organism>
<sequence length="599" mass="68456">METTMNQSIYINTSFFKNGGVSCHQLLVELTEIAKTTIDKTVLMTKTEMGKLVGKSVSTISTQLNKLKEMGVCDVESKSGRGGKTLVVFNQEFVQFATSEESSLVNGTKPEQRTTEEIKGEVLAMAPKRKPKTDRKRRNSKQIEADLLKRRAVDGAYNLANNDIIEGVIPQWETFKKSPTAVEDFKAYIVSVMYTRYAYLAIESHNKRHEKNVESNKEDSSYIVMTRKIPQINQNYSPFKDGVFGSKEMTYFKNFIKMCDEEGIDIGTYLSAQMNRYALVTGRLGGKNNSLPYLSTLKSAEGMEIYKNHIKYCDKGELRHWKATANYDKYAFDVIISMCQYALTSTNYNDYTLERKYDAFFAPTTNKGLSMLNYFNNVSETMEAKGTSETSQRAIKDFIVRQTLLLTRGTRDVTKTELFMSAMFSTTLADLSNSTKHDNPTSAINKDTDWYNKVCHTVGKYILPNAEGTMTEWNKILRDMIEIDKYCNFFNLVDLIQEYKGNYISWDNLHAAFKEVGFNTVPVTKFSQLDIDAITREFSPFVLEQESFISSMGEYTPKYNIKKTELDVKRDEIKAEQLAKEVSISDDIQSTIEAEMKLW</sequence>
<dbReference type="GeneID" id="19526114"/>
<name>A0A024B161_9CAUD</name>
<accession>A0A024B161</accession>
<proteinExistence type="predicted"/>
<dbReference type="InterPro" id="IPR036390">
    <property type="entry name" value="WH_DNA-bd_sf"/>
</dbReference>
<evidence type="ECO:0000313" key="2">
    <source>
        <dbReference type="Proteomes" id="UP000026900"/>
    </source>
</evidence>
<reference evidence="2" key="1">
    <citation type="submission" date="2014-09" db="EMBL/GenBank/DDBJ databases">
        <authorList>
            <person name="Sauder A.B."/>
            <person name="McKenzie Q.R."/>
            <person name="Temple L.M."/>
            <person name="Alexis B.K."/>
            <person name="Al-Atrache Z."/>
            <person name="Lewis L.O."/>
            <person name="Loesser-Casey K.E."/>
            <person name="Mitchell K.J."/>
        </authorList>
    </citation>
    <scope>NUCLEOTIDE SEQUENCE [LARGE SCALE GENOMIC DNA]</scope>
</reference>
<keyword evidence="2" id="KW-1185">Reference proteome</keyword>
<evidence type="ECO:0000313" key="1">
    <source>
        <dbReference type="EMBL" id="AHZ10132.1"/>
    </source>
</evidence>
<dbReference type="RefSeq" id="YP_009036563.1">
    <property type="nucleotide sequence ID" value="NC_024213.1"/>
</dbReference>
<protein>
    <submittedName>
        <fullName evidence="1">Helix-turn-helix binding domain protein</fullName>
    </submittedName>
</protein>
<dbReference type="KEGG" id="vg:19526114"/>
<dbReference type="EMBL" id="KJ489399">
    <property type="protein sequence ID" value="AHZ10132.1"/>
    <property type="molecule type" value="Genomic_DNA"/>
</dbReference>